<keyword evidence="2 5" id="KW-0238">DNA-binding</keyword>
<evidence type="ECO:0000256" key="2">
    <source>
        <dbReference type="ARBA" id="ARBA00023125"/>
    </source>
</evidence>
<dbReference type="Proteomes" id="UP000006062">
    <property type="component" value="Chromosome"/>
</dbReference>
<dbReference type="STRING" id="765911.Thivi_4401"/>
<dbReference type="InterPro" id="IPR010992">
    <property type="entry name" value="IHF-like_DNA-bd_dom_sf"/>
</dbReference>
<reference evidence="5 6" key="1">
    <citation type="submission" date="2012-06" db="EMBL/GenBank/DDBJ databases">
        <title>Complete sequence of Thiocystis violascens DSM 198.</title>
        <authorList>
            <consortium name="US DOE Joint Genome Institute"/>
            <person name="Lucas S."/>
            <person name="Han J."/>
            <person name="Lapidus A."/>
            <person name="Cheng J.-F."/>
            <person name="Goodwin L."/>
            <person name="Pitluck S."/>
            <person name="Peters L."/>
            <person name="Ovchinnikova G."/>
            <person name="Teshima H."/>
            <person name="Detter J.C."/>
            <person name="Han C."/>
            <person name="Tapia R."/>
            <person name="Land M."/>
            <person name="Hauser L."/>
            <person name="Kyrpides N."/>
            <person name="Ivanova N."/>
            <person name="Pagani I."/>
            <person name="Vogl K."/>
            <person name="Liu Z."/>
            <person name="Frigaard N.-U."/>
            <person name="Bryant D."/>
            <person name="Woyke T."/>
        </authorList>
    </citation>
    <scope>NUCLEOTIDE SEQUENCE [LARGE SCALE GENOMIC DNA]</scope>
    <source>
        <strain evidence="6">ATCC 17096 / DSM 198 / 6111</strain>
    </source>
</reference>
<dbReference type="eggNOG" id="COG0776">
    <property type="taxonomic scope" value="Bacteria"/>
</dbReference>
<dbReference type="KEGG" id="tvi:Thivi_4401"/>
<sequence>MTANTPTPLLTQAELIDAIADYTGQPKALVRDVFAGLFLAARYALNSGRRVRLPELGTLVPKAVPARTGTVNGVPYATPAGVRVGFRASQALKQALAPRLTAAPEPSSAVAPLAPEDAPWPAGLRRPVRVPPLAPEDAP</sequence>
<dbReference type="EMBL" id="CP003154">
    <property type="protein sequence ID" value="AFL76204.1"/>
    <property type="molecule type" value="Genomic_DNA"/>
</dbReference>
<dbReference type="Pfam" id="PF00216">
    <property type="entry name" value="Bac_DNA_binding"/>
    <property type="match status" value="1"/>
</dbReference>
<protein>
    <submittedName>
        <fullName evidence="5">Bacterial nucleoid DNA-binding protein</fullName>
    </submittedName>
</protein>
<feature type="region of interest" description="Disordered" evidence="4">
    <location>
        <begin position="99"/>
        <end position="139"/>
    </location>
</feature>
<accession>I3YGT6</accession>
<dbReference type="GO" id="GO:0030527">
    <property type="term" value="F:structural constituent of chromatin"/>
    <property type="evidence" value="ECO:0007669"/>
    <property type="project" value="InterPro"/>
</dbReference>
<dbReference type="OrthoDB" id="9972515at2"/>
<dbReference type="AlphaFoldDB" id="I3YGT6"/>
<dbReference type="RefSeq" id="WP_014780580.1">
    <property type="nucleotide sequence ID" value="NC_018012.1"/>
</dbReference>
<organism evidence="5 6">
    <name type="scientific">Thiocystis violascens (strain ATCC 17096 / DSM 198 / 6111)</name>
    <name type="common">Chromatium violascens</name>
    <dbReference type="NCBI Taxonomy" id="765911"/>
    <lineage>
        <taxon>Bacteria</taxon>
        <taxon>Pseudomonadati</taxon>
        <taxon>Pseudomonadota</taxon>
        <taxon>Gammaproteobacteria</taxon>
        <taxon>Chromatiales</taxon>
        <taxon>Chromatiaceae</taxon>
        <taxon>Thiocystis</taxon>
    </lineage>
</organism>
<dbReference type="Gene3D" id="4.10.520.10">
    <property type="entry name" value="IHF-like DNA-binding proteins"/>
    <property type="match status" value="1"/>
</dbReference>
<feature type="compositionally biased region" description="Pro residues" evidence="4">
    <location>
        <begin position="129"/>
        <end position="139"/>
    </location>
</feature>
<evidence type="ECO:0000313" key="5">
    <source>
        <dbReference type="EMBL" id="AFL76204.1"/>
    </source>
</evidence>
<dbReference type="GO" id="GO:0003677">
    <property type="term" value="F:DNA binding"/>
    <property type="evidence" value="ECO:0007669"/>
    <property type="project" value="UniProtKB-KW"/>
</dbReference>
<dbReference type="SMART" id="SM00411">
    <property type="entry name" value="BHL"/>
    <property type="match status" value="1"/>
</dbReference>
<gene>
    <name evidence="5" type="ordered locus">Thivi_4401</name>
</gene>
<evidence type="ECO:0000256" key="1">
    <source>
        <dbReference type="ARBA" id="ARBA00010529"/>
    </source>
</evidence>
<dbReference type="SUPFAM" id="SSF47729">
    <property type="entry name" value="IHF-like DNA-binding proteins"/>
    <property type="match status" value="1"/>
</dbReference>
<evidence type="ECO:0000313" key="6">
    <source>
        <dbReference type="Proteomes" id="UP000006062"/>
    </source>
</evidence>
<keyword evidence="6" id="KW-1185">Reference proteome</keyword>
<proteinExistence type="inferred from homology"/>
<dbReference type="HOGENOM" id="CLU_1844202_0_0_6"/>
<dbReference type="InterPro" id="IPR000119">
    <property type="entry name" value="Hist_DNA-bd"/>
</dbReference>
<name>I3YGT6_THIV6</name>
<comment type="similarity">
    <text evidence="1 3">Belongs to the bacterial histone-like protein family.</text>
</comment>
<evidence type="ECO:0000256" key="3">
    <source>
        <dbReference type="RuleBase" id="RU003939"/>
    </source>
</evidence>
<evidence type="ECO:0000256" key="4">
    <source>
        <dbReference type="SAM" id="MobiDB-lite"/>
    </source>
</evidence>